<sequence>MNKDTYPFRTIIDDFVYLFVSEGIHGIIDKGVLIEAIPEDKRYWFKSCYNLGLGDVTISENGWKLDDSVRSGNGDMPKIIATVARIAMDFLTKPPNSTLSFQGYLGSKSARQGKNHRNILYQRAINSNWEALSAEFSFWGVNAGQIEEYVVGKVYDQIFVKYR</sequence>
<evidence type="ECO:0000313" key="1">
    <source>
        <dbReference type="EMBL" id="SDE04676.1"/>
    </source>
</evidence>
<reference evidence="2" key="1">
    <citation type="submission" date="2016-10" db="EMBL/GenBank/DDBJ databases">
        <authorList>
            <person name="Varghese N."/>
            <person name="Submissions S."/>
        </authorList>
    </citation>
    <scope>NUCLEOTIDE SEQUENCE [LARGE SCALE GENOMIC DNA]</scope>
    <source>
        <strain evidence="2">DSM 25329</strain>
    </source>
</reference>
<keyword evidence="2" id="KW-1185">Reference proteome</keyword>
<dbReference type="EMBL" id="FNAN01000003">
    <property type="protein sequence ID" value="SDE04676.1"/>
    <property type="molecule type" value="Genomic_DNA"/>
</dbReference>
<dbReference type="InterPro" id="IPR053865">
    <property type="entry name" value="DUF6934"/>
</dbReference>
<accession>A0A1G6ZSZ0</accession>
<dbReference type="STRING" id="659014.SAMN04487996_103195"/>
<dbReference type="RefSeq" id="WP_090147425.1">
    <property type="nucleotide sequence ID" value="NZ_FNAN01000003.1"/>
</dbReference>
<protein>
    <submittedName>
        <fullName evidence="1">Uncharacterized protein</fullName>
    </submittedName>
</protein>
<evidence type="ECO:0000313" key="2">
    <source>
        <dbReference type="Proteomes" id="UP000198748"/>
    </source>
</evidence>
<dbReference type="AlphaFoldDB" id="A0A1G6ZSZ0"/>
<organism evidence="1 2">
    <name type="scientific">Dyadobacter soli</name>
    <dbReference type="NCBI Taxonomy" id="659014"/>
    <lineage>
        <taxon>Bacteria</taxon>
        <taxon>Pseudomonadati</taxon>
        <taxon>Bacteroidota</taxon>
        <taxon>Cytophagia</taxon>
        <taxon>Cytophagales</taxon>
        <taxon>Spirosomataceae</taxon>
        <taxon>Dyadobacter</taxon>
    </lineage>
</organism>
<dbReference type="OrthoDB" id="955560at2"/>
<proteinExistence type="predicted"/>
<dbReference type="Proteomes" id="UP000198748">
    <property type="component" value="Unassembled WGS sequence"/>
</dbReference>
<name>A0A1G6ZSZ0_9BACT</name>
<dbReference type="Pfam" id="PF22028">
    <property type="entry name" value="DUF6934"/>
    <property type="match status" value="1"/>
</dbReference>
<gene>
    <name evidence="1" type="ORF">SAMN04487996_103195</name>
</gene>